<name>A0A510HLT0_9ACTN</name>
<dbReference type="RefSeq" id="WP_172620802.1">
    <property type="nucleotide sequence ID" value="NZ_AP019791.1"/>
</dbReference>
<evidence type="ECO:0000259" key="6">
    <source>
        <dbReference type="Pfam" id="PF04893"/>
    </source>
</evidence>
<dbReference type="Proteomes" id="UP000318065">
    <property type="component" value="Chromosome"/>
</dbReference>
<proteinExistence type="predicted"/>
<keyword evidence="4 5" id="KW-0472">Membrane</keyword>
<dbReference type="GO" id="GO:0016020">
    <property type="term" value="C:membrane"/>
    <property type="evidence" value="ECO:0007669"/>
    <property type="project" value="UniProtKB-SubCell"/>
</dbReference>
<accession>A0A510HLT0</accession>
<evidence type="ECO:0000256" key="5">
    <source>
        <dbReference type="SAM" id="Phobius"/>
    </source>
</evidence>
<evidence type="ECO:0000256" key="2">
    <source>
        <dbReference type="ARBA" id="ARBA00022692"/>
    </source>
</evidence>
<evidence type="ECO:0000313" key="7">
    <source>
        <dbReference type="EMBL" id="BBL80295.1"/>
    </source>
</evidence>
<keyword evidence="8" id="KW-1185">Reference proteome</keyword>
<evidence type="ECO:0000256" key="4">
    <source>
        <dbReference type="ARBA" id="ARBA00023136"/>
    </source>
</evidence>
<dbReference type="EMBL" id="AP019791">
    <property type="protein sequence ID" value="BBL80295.1"/>
    <property type="molecule type" value="Genomic_DNA"/>
</dbReference>
<keyword evidence="2 5" id="KW-0812">Transmembrane</keyword>
<gene>
    <name evidence="7" type="ORF">RxyAA322_21490</name>
</gene>
<keyword evidence="3 5" id="KW-1133">Transmembrane helix</keyword>
<feature type="transmembrane region" description="Helical" evidence="5">
    <location>
        <begin position="155"/>
        <end position="177"/>
    </location>
</feature>
<feature type="transmembrane region" description="Helical" evidence="5">
    <location>
        <begin position="112"/>
        <end position="135"/>
    </location>
</feature>
<dbReference type="AlphaFoldDB" id="A0A510HLT0"/>
<feature type="transmembrane region" description="Helical" evidence="5">
    <location>
        <begin position="74"/>
        <end position="100"/>
    </location>
</feature>
<evidence type="ECO:0000256" key="3">
    <source>
        <dbReference type="ARBA" id="ARBA00022989"/>
    </source>
</evidence>
<feature type="domain" description="Yip1" evidence="6">
    <location>
        <begin position="19"/>
        <end position="175"/>
    </location>
</feature>
<evidence type="ECO:0000256" key="1">
    <source>
        <dbReference type="ARBA" id="ARBA00004141"/>
    </source>
</evidence>
<evidence type="ECO:0000313" key="8">
    <source>
        <dbReference type="Proteomes" id="UP000318065"/>
    </source>
</evidence>
<organism evidence="7 8">
    <name type="scientific">Rubrobacter xylanophilus</name>
    <dbReference type="NCBI Taxonomy" id="49319"/>
    <lineage>
        <taxon>Bacteria</taxon>
        <taxon>Bacillati</taxon>
        <taxon>Actinomycetota</taxon>
        <taxon>Rubrobacteria</taxon>
        <taxon>Rubrobacterales</taxon>
        <taxon>Rubrobacteraceae</taxon>
        <taxon>Rubrobacter</taxon>
    </lineage>
</organism>
<dbReference type="Pfam" id="PF04893">
    <property type="entry name" value="Yip1"/>
    <property type="match status" value="1"/>
</dbReference>
<comment type="subcellular location">
    <subcellularLocation>
        <location evidence="1">Membrane</location>
        <topology evidence="1">Multi-pass membrane protein</topology>
    </subcellularLocation>
</comment>
<dbReference type="InterPro" id="IPR006977">
    <property type="entry name" value="Yip1_dom"/>
</dbReference>
<protein>
    <recommendedName>
        <fullName evidence="6">Yip1 domain-containing protein</fullName>
    </recommendedName>
</protein>
<feature type="transmembrane region" description="Helical" evidence="5">
    <location>
        <begin position="36"/>
        <end position="54"/>
    </location>
</feature>
<sequence>MAWRGNGSSPEDFRGALGEVWFAPTRFFRRLDPEGGLLRPALFASLVMYLNLLLETVLQAVWTGELTYALLYAPVLGFVVSAVLAPLLVAGLAALVLVVLDGAPSRRRFAPVFRALGYASGIGIVLWIPYGPLVALPYGLLVSTVAVREALGLTWGRAALGTLIPLAAALLVVLLLTGPGEAYDLLRNPPGG</sequence>
<reference evidence="7" key="1">
    <citation type="journal article" date="2019" name="Microbiol. Resour. Announc.">
        <title>Complete Genome Sequence of Rubrobacter xylanophilus Strain AA3-22, Isolated from Arima Onsen in Japan.</title>
        <authorList>
            <person name="Tomariguchi N."/>
            <person name="Miyazaki K."/>
        </authorList>
    </citation>
    <scope>NUCLEOTIDE SEQUENCE [LARGE SCALE GENOMIC DNA]</scope>
    <source>
        <strain evidence="7">AA3-22</strain>
    </source>
</reference>